<dbReference type="EMBL" id="CP018047">
    <property type="protein sequence ID" value="AQU69021.1"/>
    <property type="molecule type" value="Genomic_DNA"/>
</dbReference>
<dbReference type="InterPro" id="IPR054186">
    <property type="entry name" value="DUF6891"/>
</dbReference>
<dbReference type="RefSeq" id="WP_078077660.1">
    <property type="nucleotide sequence ID" value="NZ_CP018047.1"/>
</dbReference>
<feature type="domain" description="DUF6891" evidence="1">
    <location>
        <begin position="122"/>
        <end position="305"/>
    </location>
</feature>
<dbReference type="Pfam" id="PF21831">
    <property type="entry name" value="DUF6891"/>
    <property type="match status" value="1"/>
</dbReference>
<name>A0A1U9QYW5_STRNV</name>
<dbReference type="OrthoDB" id="5515732at2"/>
<organism evidence="2 3">
    <name type="scientific">Streptomyces niveus</name>
    <name type="common">Streptomyces spheroides</name>
    <dbReference type="NCBI Taxonomy" id="193462"/>
    <lineage>
        <taxon>Bacteria</taxon>
        <taxon>Bacillati</taxon>
        <taxon>Actinomycetota</taxon>
        <taxon>Actinomycetes</taxon>
        <taxon>Kitasatosporales</taxon>
        <taxon>Streptomycetaceae</taxon>
        <taxon>Streptomyces</taxon>
    </lineage>
</organism>
<gene>
    <name evidence="2" type="ORF">BBN63_25395</name>
</gene>
<evidence type="ECO:0000313" key="2">
    <source>
        <dbReference type="EMBL" id="AQU69021.1"/>
    </source>
</evidence>
<keyword evidence="3" id="KW-1185">Reference proteome</keyword>
<protein>
    <recommendedName>
        <fullName evidence="1">DUF6891 domain-containing protein</fullName>
    </recommendedName>
</protein>
<sequence length="306" mass="33746">MLAIRVKTENWREYERISADRLGELVARIGGVDDQFLTVNRIPDLPYVFIQVARDGAGSYTLEHRDGSPGTMFGTELPDAESVARIMVAWARQEPGWDAGVVWDPVELPDREPVPELDDGTRLEIEEYVRGLIKRGYDGRAQLAEDAEEWLVDGDERPVSAAQARRIVDRLWLERIEEQAGWVGETDPERITAVFEELDARGIVARENFACCRGCGLAEIGGEREDRDTGTVRGFVFFHTQCTEAVALGGGLSLYYGGFDGSQETTAAVGREVTAALTGAGLSVKWDGSPGSAIDVPDLDWRKRLG</sequence>
<reference evidence="2 3" key="1">
    <citation type="submission" date="2016-11" db="EMBL/GenBank/DDBJ databases">
        <title>Complete genome sequence of Streptomyces niveus SCSIO 3406.</title>
        <authorList>
            <person name="Zhu Q."/>
            <person name="Cheng W."/>
            <person name="Song Y."/>
            <person name="Li Q."/>
            <person name="Ju J."/>
        </authorList>
    </citation>
    <scope>NUCLEOTIDE SEQUENCE [LARGE SCALE GENOMIC DNA]</scope>
    <source>
        <strain evidence="2 3">SCSIO 3406</strain>
    </source>
</reference>
<evidence type="ECO:0000313" key="3">
    <source>
        <dbReference type="Proteomes" id="UP000189677"/>
    </source>
</evidence>
<dbReference type="KEGG" id="snw:BBN63_25395"/>
<dbReference type="Proteomes" id="UP000189677">
    <property type="component" value="Chromosome"/>
</dbReference>
<proteinExistence type="predicted"/>
<dbReference type="AlphaFoldDB" id="A0A1U9QYW5"/>
<evidence type="ECO:0000259" key="1">
    <source>
        <dbReference type="Pfam" id="PF21831"/>
    </source>
</evidence>
<accession>A0A1U9QYW5</accession>